<evidence type="ECO:0000313" key="10">
    <source>
        <dbReference type="EMBL" id="MFC1410694.1"/>
    </source>
</evidence>
<dbReference type="PANTHER" id="PTHR45436:SF5">
    <property type="entry name" value="SENSOR HISTIDINE KINASE TRCS"/>
    <property type="match status" value="1"/>
</dbReference>
<keyword evidence="11" id="KW-1185">Reference proteome</keyword>
<dbReference type="SUPFAM" id="SSF55874">
    <property type="entry name" value="ATPase domain of HSP90 chaperone/DNA topoisomerase II/histidine kinase"/>
    <property type="match status" value="1"/>
</dbReference>
<name>A0ABV6VAD7_9ACTN</name>
<keyword evidence="10" id="KW-0067">ATP-binding</keyword>
<evidence type="ECO:0000256" key="1">
    <source>
        <dbReference type="ARBA" id="ARBA00000085"/>
    </source>
</evidence>
<dbReference type="Gene3D" id="3.30.565.10">
    <property type="entry name" value="Histidine kinase-like ATPase, C-terminal domain"/>
    <property type="match status" value="1"/>
</dbReference>
<evidence type="ECO:0000256" key="7">
    <source>
        <dbReference type="SAM" id="MobiDB-lite"/>
    </source>
</evidence>
<organism evidence="10 11">
    <name type="scientific">Streptacidiphilus alkalitolerans</name>
    <dbReference type="NCBI Taxonomy" id="3342712"/>
    <lineage>
        <taxon>Bacteria</taxon>
        <taxon>Bacillati</taxon>
        <taxon>Actinomycetota</taxon>
        <taxon>Actinomycetes</taxon>
        <taxon>Kitasatosporales</taxon>
        <taxon>Streptomycetaceae</taxon>
        <taxon>Streptacidiphilus</taxon>
    </lineage>
</organism>
<keyword evidence="8" id="KW-1133">Transmembrane helix</keyword>
<dbReference type="EMBL" id="JBHEZX010000006">
    <property type="protein sequence ID" value="MFC1410694.1"/>
    <property type="molecule type" value="Genomic_DNA"/>
</dbReference>
<feature type="domain" description="Histidine kinase/HSP90-like ATPase" evidence="9">
    <location>
        <begin position="313"/>
        <end position="424"/>
    </location>
</feature>
<dbReference type="Pfam" id="PF02518">
    <property type="entry name" value="HATPase_c"/>
    <property type="match status" value="1"/>
</dbReference>
<dbReference type="InterPro" id="IPR003594">
    <property type="entry name" value="HATPase_dom"/>
</dbReference>
<keyword evidence="10" id="KW-0547">Nucleotide-binding</keyword>
<keyword evidence="8" id="KW-0812">Transmembrane</keyword>
<dbReference type="PANTHER" id="PTHR45436">
    <property type="entry name" value="SENSOR HISTIDINE KINASE YKOH"/>
    <property type="match status" value="1"/>
</dbReference>
<keyword evidence="6" id="KW-0175">Coiled coil</keyword>
<comment type="caution">
    <text evidence="10">The sequence shown here is derived from an EMBL/GenBank/DDBJ whole genome shotgun (WGS) entry which is preliminary data.</text>
</comment>
<feature type="compositionally biased region" description="Pro residues" evidence="7">
    <location>
        <begin position="529"/>
        <end position="538"/>
    </location>
</feature>
<feature type="region of interest" description="Disordered" evidence="7">
    <location>
        <begin position="434"/>
        <end position="563"/>
    </location>
</feature>
<feature type="compositionally biased region" description="Low complexity" evidence="7">
    <location>
        <begin position="443"/>
        <end position="510"/>
    </location>
</feature>
<accession>A0ABV6VAD7</accession>
<evidence type="ECO:0000256" key="6">
    <source>
        <dbReference type="SAM" id="Coils"/>
    </source>
</evidence>
<evidence type="ECO:0000256" key="4">
    <source>
        <dbReference type="ARBA" id="ARBA00022679"/>
    </source>
</evidence>
<dbReference type="InterPro" id="IPR036890">
    <property type="entry name" value="HATPase_C_sf"/>
</dbReference>
<evidence type="ECO:0000259" key="9">
    <source>
        <dbReference type="SMART" id="SM00387"/>
    </source>
</evidence>
<protein>
    <recommendedName>
        <fullName evidence="2">histidine kinase</fullName>
        <ecNumber evidence="2">2.7.13.3</ecNumber>
    </recommendedName>
</protein>
<evidence type="ECO:0000313" key="11">
    <source>
        <dbReference type="Proteomes" id="UP001592582"/>
    </source>
</evidence>
<evidence type="ECO:0000256" key="5">
    <source>
        <dbReference type="ARBA" id="ARBA00022777"/>
    </source>
</evidence>
<feature type="transmembrane region" description="Helical" evidence="8">
    <location>
        <begin position="39"/>
        <end position="61"/>
    </location>
</feature>
<feature type="coiled-coil region" evidence="6">
    <location>
        <begin position="126"/>
        <end position="160"/>
    </location>
</feature>
<evidence type="ECO:0000256" key="3">
    <source>
        <dbReference type="ARBA" id="ARBA00022553"/>
    </source>
</evidence>
<dbReference type="EC" id="2.7.13.3" evidence="2"/>
<feature type="compositionally biased region" description="Low complexity" evidence="7">
    <location>
        <begin position="539"/>
        <end position="554"/>
    </location>
</feature>
<proteinExistence type="predicted"/>
<gene>
    <name evidence="10" type="ORF">ACEZDG_15615</name>
</gene>
<dbReference type="GO" id="GO:0005524">
    <property type="term" value="F:ATP binding"/>
    <property type="evidence" value="ECO:0007669"/>
    <property type="project" value="UniProtKB-KW"/>
</dbReference>
<sequence>MSVQLPPLTRIVLLPLAAAAAVGGVTAWAALRTSGADRNALIGLGAAAAVLLYATLALAAARTRANRAAKLRAEAIRAEAGEALARQAEAVRQAGTEAEASRRAAWDAETLRQAAAESEALLRSALDVEAARSAALQAEIRQLEAELDQYESQAEQLALQIVPQAVKSLRHGGSAATVLAQAPAGLAGAHLTVLRTLVQEVGSSERMRASAMAACANAAGRVQALATGMLADLREMENRHGEEVLGDLLQLDHGTAQAGRLADSIAVLTGARSGRRWTKPIVMESVLRGAMGRISAYQRIRLHSASTVSIAGYAAEGVMHALAELMDNATTFSPPTEEVHVYVQEMHSGVVVTIEDGGLVMPAATLARAEQLVSAEPLDLMTLSGTRLGLAVVGCLARKHGLTVSFRPSSRGGTGVVVLIPPQLVTRPQERAALPAPEQDPSGGQPAAALPAGGGARRATPGPGAADPAGAAAAGTPERGAAAGSGAAGPGEAEPALAVPGAAGAVAPGELPKRPRGQTLAAAQAARPAPAPEPPPARPDAGARFAAFQAATRTPHGQDTDER</sequence>
<keyword evidence="4" id="KW-0808">Transferase</keyword>
<evidence type="ECO:0000256" key="8">
    <source>
        <dbReference type="SAM" id="Phobius"/>
    </source>
</evidence>
<evidence type="ECO:0000256" key="2">
    <source>
        <dbReference type="ARBA" id="ARBA00012438"/>
    </source>
</evidence>
<reference evidence="10 11" key="1">
    <citation type="submission" date="2024-09" db="EMBL/GenBank/DDBJ databases">
        <authorList>
            <person name="Lee S.D."/>
        </authorList>
    </citation>
    <scope>NUCLEOTIDE SEQUENCE [LARGE SCALE GENOMIC DNA]</scope>
    <source>
        <strain evidence="10 11">N1-1</strain>
    </source>
</reference>
<dbReference type="Proteomes" id="UP001592582">
    <property type="component" value="Unassembled WGS sequence"/>
</dbReference>
<dbReference type="SMART" id="SM00387">
    <property type="entry name" value="HATPase_c"/>
    <property type="match status" value="1"/>
</dbReference>
<comment type="catalytic activity">
    <reaction evidence="1">
        <text>ATP + protein L-histidine = ADP + protein N-phospho-L-histidine.</text>
        <dbReference type="EC" id="2.7.13.3"/>
    </reaction>
</comment>
<dbReference type="RefSeq" id="WP_380508872.1">
    <property type="nucleotide sequence ID" value="NZ_JBHEZX010000006.1"/>
</dbReference>
<keyword evidence="8" id="KW-0472">Membrane</keyword>
<keyword evidence="5" id="KW-0418">Kinase</keyword>
<dbReference type="InterPro" id="IPR050428">
    <property type="entry name" value="TCS_sensor_his_kinase"/>
</dbReference>
<keyword evidence="3" id="KW-0597">Phosphoprotein</keyword>